<evidence type="ECO:0000313" key="4">
    <source>
        <dbReference type="Proteomes" id="UP001140011"/>
    </source>
</evidence>
<comment type="caution">
    <text evidence="3">The sequence shown here is derived from an EMBL/GenBank/DDBJ whole genome shotgun (WGS) entry which is preliminary data.</text>
</comment>
<evidence type="ECO:0000256" key="2">
    <source>
        <dbReference type="SAM" id="MobiDB-lite"/>
    </source>
</evidence>
<keyword evidence="4" id="KW-1185">Reference proteome</keyword>
<protein>
    <submittedName>
        <fullName evidence="3">Uncharacterized protein</fullName>
    </submittedName>
</protein>
<dbReference type="OrthoDB" id="5745644at2759"/>
<accession>A0A9W8GUT0</accession>
<reference evidence="3" key="1">
    <citation type="submission" date="2022-07" db="EMBL/GenBank/DDBJ databases">
        <title>Phylogenomic reconstructions and comparative analyses of Kickxellomycotina fungi.</title>
        <authorList>
            <person name="Reynolds N.K."/>
            <person name="Stajich J.E."/>
            <person name="Barry K."/>
            <person name="Grigoriev I.V."/>
            <person name="Crous P."/>
            <person name="Smith M.E."/>
        </authorList>
    </citation>
    <scope>NUCLEOTIDE SEQUENCE</scope>
    <source>
        <strain evidence="3">BCRC 34297</strain>
    </source>
</reference>
<evidence type="ECO:0000313" key="3">
    <source>
        <dbReference type="EMBL" id="KAJ2752333.1"/>
    </source>
</evidence>
<keyword evidence="1" id="KW-0175">Coiled coil</keyword>
<feature type="coiled-coil region" evidence="1">
    <location>
        <begin position="26"/>
        <end position="57"/>
    </location>
</feature>
<feature type="region of interest" description="Disordered" evidence="2">
    <location>
        <begin position="64"/>
        <end position="94"/>
    </location>
</feature>
<organism evidence="3 4">
    <name type="scientific">Coemansia pectinata</name>
    <dbReference type="NCBI Taxonomy" id="1052879"/>
    <lineage>
        <taxon>Eukaryota</taxon>
        <taxon>Fungi</taxon>
        <taxon>Fungi incertae sedis</taxon>
        <taxon>Zoopagomycota</taxon>
        <taxon>Kickxellomycotina</taxon>
        <taxon>Kickxellomycetes</taxon>
        <taxon>Kickxellales</taxon>
        <taxon>Kickxellaceae</taxon>
        <taxon>Coemansia</taxon>
    </lineage>
</organism>
<proteinExistence type="predicted"/>
<dbReference type="AlphaFoldDB" id="A0A9W8GUT0"/>
<evidence type="ECO:0000256" key="1">
    <source>
        <dbReference type="SAM" id="Coils"/>
    </source>
</evidence>
<gene>
    <name evidence="3" type="ORF">GGI19_003896</name>
</gene>
<name>A0A9W8GUT0_9FUNG</name>
<sequence length="94" mass="10517">MIISHFVDTNAEEEYNAVMVEIRKSTEAKEATIAVLEEKAEKQRSNLRDRLTRVLSEDAVKKILAPTKPMAGQTRNEENDGPSGSAKRHDGVKH</sequence>
<dbReference type="EMBL" id="JANBUH010000295">
    <property type="protein sequence ID" value="KAJ2752333.1"/>
    <property type="molecule type" value="Genomic_DNA"/>
</dbReference>
<dbReference type="Proteomes" id="UP001140011">
    <property type="component" value="Unassembled WGS sequence"/>
</dbReference>